<evidence type="ECO:0000256" key="4">
    <source>
        <dbReference type="ARBA" id="ARBA00022519"/>
    </source>
</evidence>
<keyword evidence="4" id="KW-0997">Cell inner membrane</keyword>
<keyword evidence="7 8" id="KW-0472">Membrane</keyword>
<dbReference type="PANTHER" id="PTHR43357">
    <property type="entry name" value="INNER MEMBRANE ABC TRANSPORTER PERMEASE PROTEIN YDCV"/>
    <property type="match status" value="1"/>
</dbReference>
<dbReference type="Pfam" id="PF00528">
    <property type="entry name" value="BPD_transp_1"/>
    <property type="match status" value="2"/>
</dbReference>
<proteinExistence type="inferred from homology"/>
<evidence type="ECO:0000313" key="11">
    <source>
        <dbReference type="EMBL" id="GFG49322.1"/>
    </source>
</evidence>
<keyword evidence="13" id="KW-1185">Reference proteome</keyword>
<gene>
    <name evidence="12" type="ORF">CQY20_13580</name>
    <name evidence="11" type="ORF">MAGR_07630</name>
</gene>
<feature type="domain" description="ABC transmembrane type-1" evidence="10">
    <location>
        <begin position="87"/>
        <end position="293"/>
    </location>
</feature>
<feature type="transmembrane region" description="Helical" evidence="8">
    <location>
        <begin position="416"/>
        <end position="439"/>
    </location>
</feature>
<keyword evidence="2 8" id="KW-0813">Transport</keyword>
<dbReference type="CDD" id="cd06261">
    <property type="entry name" value="TM_PBP2"/>
    <property type="match status" value="2"/>
</dbReference>
<dbReference type="Proteomes" id="UP000220914">
    <property type="component" value="Unassembled WGS sequence"/>
</dbReference>
<reference evidence="11 14" key="2">
    <citation type="journal article" date="2019" name="Emerg. Microbes Infect.">
        <title>Comprehensive subspecies identification of 175 nontuberculous mycobacteria species based on 7547 genomic profiles.</title>
        <authorList>
            <person name="Matsumoto Y."/>
            <person name="Kinjo T."/>
            <person name="Motooka D."/>
            <person name="Nabeya D."/>
            <person name="Jung N."/>
            <person name="Uechi K."/>
            <person name="Horii T."/>
            <person name="Iida T."/>
            <person name="Fujita J."/>
            <person name="Nakamura S."/>
        </authorList>
    </citation>
    <scope>NUCLEOTIDE SEQUENCE [LARGE SCALE GENOMIC DNA]</scope>
    <source>
        <strain evidence="11 14">JCM 6377</strain>
    </source>
</reference>
<dbReference type="GO" id="GO:0055085">
    <property type="term" value="P:transmembrane transport"/>
    <property type="evidence" value="ECO:0007669"/>
    <property type="project" value="InterPro"/>
</dbReference>
<feature type="transmembrane region" description="Helical" evidence="8">
    <location>
        <begin position="272"/>
        <end position="292"/>
    </location>
</feature>
<dbReference type="SUPFAM" id="SSF161098">
    <property type="entry name" value="MetI-like"/>
    <property type="match status" value="2"/>
</dbReference>
<organism evidence="12 13">
    <name type="scientific">Mycolicibacterium agri</name>
    <name type="common">Mycobacterium agri</name>
    <dbReference type="NCBI Taxonomy" id="36811"/>
    <lineage>
        <taxon>Bacteria</taxon>
        <taxon>Bacillati</taxon>
        <taxon>Actinomycetota</taxon>
        <taxon>Actinomycetes</taxon>
        <taxon>Mycobacteriales</taxon>
        <taxon>Mycobacteriaceae</taxon>
        <taxon>Mycolicibacterium</taxon>
    </lineage>
</organism>
<evidence type="ECO:0000313" key="12">
    <source>
        <dbReference type="EMBL" id="PEG38212.1"/>
    </source>
</evidence>
<dbReference type="AlphaFoldDB" id="A0A2A7N2B5"/>
<keyword evidence="3" id="KW-1003">Cell membrane</keyword>
<protein>
    <submittedName>
        <fullName evidence="11">ABC transporter substrate-binding protein</fullName>
    </submittedName>
</protein>
<evidence type="ECO:0000313" key="13">
    <source>
        <dbReference type="Proteomes" id="UP000220914"/>
    </source>
</evidence>
<comment type="subcellular location">
    <subcellularLocation>
        <location evidence="1">Cell inner membrane</location>
        <topology evidence="1">Multi-pass membrane protein</topology>
    </subcellularLocation>
    <subcellularLocation>
        <location evidence="8">Cell membrane</location>
        <topology evidence="8">Multi-pass membrane protein</topology>
    </subcellularLocation>
</comment>
<keyword evidence="6 8" id="KW-1133">Transmembrane helix</keyword>
<dbReference type="InterPro" id="IPR035906">
    <property type="entry name" value="MetI-like_sf"/>
</dbReference>
<dbReference type="EMBL" id="PDCP01000021">
    <property type="protein sequence ID" value="PEG38212.1"/>
    <property type="molecule type" value="Genomic_DNA"/>
</dbReference>
<feature type="transmembrane region" description="Helical" evidence="8">
    <location>
        <begin position="125"/>
        <end position="147"/>
    </location>
</feature>
<evidence type="ECO:0000256" key="2">
    <source>
        <dbReference type="ARBA" id="ARBA00022448"/>
    </source>
</evidence>
<feature type="transmembrane region" description="Helical" evidence="8">
    <location>
        <begin position="499"/>
        <end position="520"/>
    </location>
</feature>
<evidence type="ECO:0000256" key="9">
    <source>
        <dbReference type="SAM" id="MobiDB-lite"/>
    </source>
</evidence>
<evidence type="ECO:0000256" key="5">
    <source>
        <dbReference type="ARBA" id="ARBA00022692"/>
    </source>
</evidence>
<evidence type="ECO:0000256" key="8">
    <source>
        <dbReference type="RuleBase" id="RU363032"/>
    </source>
</evidence>
<feature type="transmembrane region" description="Helical" evidence="8">
    <location>
        <begin position="329"/>
        <end position="354"/>
    </location>
</feature>
<name>A0A2A7N2B5_MYCAG</name>
<comment type="similarity">
    <text evidence="8">Belongs to the binding-protein-dependent transport system permease family.</text>
</comment>
<dbReference type="InterPro" id="IPR000515">
    <property type="entry name" value="MetI-like"/>
</dbReference>
<feature type="transmembrane region" description="Helical" evidence="8">
    <location>
        <begin position="553"/>
        <end position="571"/>
    </location>
</feature>
<dbReference type="PANTHER" id="PTHR43357:SF4">
    <property type="entry name" value="INNER MEMBRANE ABC TRANSPORTER PERMEASE PROTEIN YDCV"/>
    <property type="match status" value="1"/>
</dbReference>
<feature type="transmembrane region" description="Helical" evidence="8">
    <location>
        <begin position="37"/>
        <end position="59"/>
    </location>
</feature>
<keyword evidence="5 8" id="KW-0812">Transmembrane</keyword>
<sequence length="583" mass="62997">MGVSTRPRPDDQLVAPADATRTPLPSWSRWPPRLSTLGRWTLIAVLLLLVVYPLVWLLIRGLQGPDGSVAVNKFFETFTRPDVHEALVNSLSVNVPATLLAGAIGSFLAWAVSRTDVPGRGALDKLVVVPFITMTLVGSFAWVVLAAPRTGLLNVTVFNHIGVTLNIYSTPGQIFVMTVYFMPFVYLLTSRALRRVDPALEDAAVICGRPRWTASLRVMLPLVAPAILAALILTFAMTMEEFGVFAILAAPQGDYVLTTLIWRYMNTFPADYTSASALACLLLALTGLVVVIQRRVMGSRRSFVVIGGREYRPGGIELRGGGKALLTTVCWGYVTVSVILPVLGLLTVSMYSVYTAELTTTGLGLANWRRLIEDGSVMQAARNSTVLSLGAALVALTLTTVAAYMIHRRSTRGKGLILFLTTVPVAVPGVVLAVGVFQAYIHPPLVLYGTIWILFVAYVTRHLPYGMRSVEASLEQLHENLEQSAAIAGASGFRVLRTIVLPLLAPGMVAGFSIMFIAMFRELSSSVLLYSSGNVVNSVLMLEMYGQGNNGELAALALTLTVATIAFLAVIQRLTHVNLTHRG</sequence>
<evidence type="ECO:0000313" key="14">
    <source>
        <dbReference type="Proteomes" id="UP000465302"/>
    </source>
</evidence>
<accession>A0A2A7N2B5</accession>
<evidence type="ECO:0000256" key="6">
    <source>
        <dbReference type="ARBA" id="ARBA00022989"/>
    </source>
</evidence>
<dbReference type="PROSITE" id="PS50928">
    <property type="entry name" value="ABC_TM1"/>
    <property type="match status" value="2"/>
</dbReference>
<feature type="region of interest" description="Disordered" evidence="9">
    <location>
        <begin position="1"/>
        <end position="22"/>
    </location>
</feature>
<dbReference type="OrthoDB" id="5100908at2"/>
<reference evidence="12 13" key="1">
    <citation type="submission" date="2017-10" db="EMBL/GenBank/DDBJ databases">
        <title>The new phylogeny of genus Mycobacterium.</title>
        <authorList>
            <person name="Tortoli E."/>
            <person name="Trovato A."/>
            <person name="Cirillo D.M."/>
        </authorList>
    </citation>
    <scope>NUCLEOTIDE SEQUENCE [LARGE SCALE GENOMIC DNA]</scope>
    <source>
        <strain evidence="12 13">CCUG37673</strain>
    </source>
</reference>
<comment type="caution">
    <text evidence="12">The sequence shown here is derived from an EMBL/GenBank/DDBJ whole genome shotgun (WGS) entry which is preliminary data.</text>
</comment>
<feature type="transmembrane region" description="Helical" evidence="8">
    <location>
        <begin position="386"/>
        <end position="404"/>
    </location>
</feature>
<evidence type="ECO:0000256" key="1">
    <source>
        <dbReference type="ARBA" id="ARBA00004429"/>
    </source>
</evidence>
<dbReference type="EMBL" id="BLKS01000001">
    <property type="protein sequence ID" value="GFG49322.1"/>
    <property type="molecule type" value="Genomic_DNA"/>
</dbReference>
<evidence type="ECO:0000256" key="7">
    <source>
        <dbReference type="ARBA" id="ARBA00023136"/>
    </source>
</evidence>
<evidence type="ECO:0000256" key="3">
    <source>
        <dbReference type="ARBA" id="ARBA00022475"/>
    </source>
</evidence>
<dbReference type="RefSeq" id="WP_097940613.1">
    <property type="nucleotide sequence ID" value="NZ_BLKS01000001.1"/>
</dbReference>
<feature type="domain" description="ABC transmembrane type-1" evidence="10">
    <location>
        <begin position="381"/>
        <end position="571"/>
    </location>
</feature>
<feature type="transmembrane region" description="Helical" evidence="8">
    <location>
        <begin position="218"/>
        <end position="238"/>
    </location>
</feature>
<feature type="transmembrane region" description="Helical" evidence="8">
    <location>
        <begin position="445"/>
        <end position="463"/>
    </location>
</feature>
<feature type="transmembrane region" description="Helical" evidence="8">
    <location>
        <begin position="93"/>
        <end position="113"/>
    </location>
</feature>
<dbReference type="Proteomes" id="UP000465302">
    <property type="component" value="Unassembled WGS sequence"/>
</dbReference>
<dbReference type="Gene3D" id="1.10.3720.10">
    <property type="entry name" value="MetI-like"/>
    <property type="match status" value="2"/>
</dbReference>
<dbReference type="GO" id="GO:0005886">
    <property type="term" value="C:plasma membrane"/>
    <property type="evidence" value="ECO:0007669"/>
    <property type="project" value="UniProtKB-SubCell"/>
</dbReference>
<feature type="transmembrane region" description="Helical" evidence="8">
    <location>
        <begin position="167"/>
        <end position="188"/>
    </location>
</feature>
<reference evidence="11" key="3">
    <citation type="submission" date="2020-02" db="EMBL/GenBank/DDBJ databases">
        <authorList>
            <person name="Matsumoto Y."/>
            <person name="Motooka D."/>
            <person name="Nakamura S."/>
        </authorList>
    </citation>
    <scope>NUCLEOTIDE SEQUENCE</scope>
    <source>
        <strain evidence="11">JCM 6377</strain>
    </source>
</reference>
<evidence type="ECO:0000259" key="10">
    <source>
        <dbReference type="PROSITE" id="PS50928"/>
    </source>
</evidence>